<name>A0AAE5TL49_AVIPA</name>
<dbReference type="SUPFAM" id="SSF47226">
    <property type="entry name" value="Histidine-containing phosphotransfer domain, HPT domain"/>
    <property type="match status" value="1"/>
</dbReference>
<dbReference type="Pfam" id="PF00512">
    <property type="entry name" value="HisKA"/>
    <property type="match status" value="1"/>
</dbReference>
<dbReference type="CDD" id="cd00088">
    <property type="entry name" value="HPT"/>
    <property type="match status" value="1"/>
</dbReference>
<dbReference type="CDD" id="cd17546">
    <property type="entry name" value="REC_hyHK_CKI1_RcsC-like"/>
    <property type="match status" value="1"/>
</dbReference>
<dbReference type="Pfam" id="PF01627">
    <property type="entry name" value="Hpt"/>
    <property type="match status" value="1"/>
</dbReference>
<comment type="catalytic activity">
    <reaction evidence="1 13">
        <text>ATP + protein L-histidine = ADP + protein N-phospho-L-histidine.</text>
        <dbReference type="EC" id="2.7.13.3"/>
    </reaction>
</comment>
<dbReference type="SUPFAM" id="SSF55874">
    <property type="entry name" value="ATPase domain of HSP90 chaperone/DNA topoisomerase II/histidine kinase"/>
    <property type="match status" value="1"/>
</dbReference>
<dbReference type="PANTHER" id="PTHR45339:SF1">
    <property type="entry name" value="HYBRID SIGNAL TRANSDUCTION HISTIDINE KINASE J"/>
    <property type="match status" value="1"/>
</dbReference>
<evidence type="ECO:0000256" key="12">
    <source>
        <dbReference type="ARBA" id="ARBA00023136"/>
    </source>
</evidence>
<keyword evidence="11 13" id="KW-0902">Two-component regulatory system</keyword>
<dbReference type="SUPFAM" id="SSF47384">
    <property type="entry name" value="Homodimeric domain of signal transducing histidine kinase"/>
    <property type="match status" value="1"/>
</dbReference>
<dbReference type="GO" id="GO:0000155">
    <property type="term" value="F:phosphorelay sensor kinase activity"/>
    <property type="evidence" value="ECO:0007669"/>
    <property type="project" value="UniProtKB-UniRule"/>
</dbReference>
<dbReference type="Gene3D" id="1.20.120.160">
    <property type="entry name" value="HPT domain"/>
    <property type="match status" value="1"/>
</dbReference>
<dbReference type="Pfam" id="PF00072">
    <property type="entry name" value="Response_reg"/>
    <property type="match status" value="1"/>
</dbReference>
<evidence type="ECO:0000256" key="16">
    <source>
        <dbReference type="SAM" id="Phobius"/>
    </source>
</evidence>
<dbReference type="InterPro" id="IPR014409">
    <property type="entry name" value="Sig_transdc_His_kin_hyb_ArcB"/>
</dbReference>
<dbReference type="InterPro" id="IPR003661">
    <property type="entry name" value="HisK_dim/P_dom"/>
</dbReference>
<dbReference type="PROSITE" id="PS50110">
    <property type="entry name" value="RESPONSE_REGULATORY"/>
    <property type="match status" value="1"/>
</dbReference>
<dbReference type="AlphaFoldDB" id="A0AAE5TL49"/>
<dbReference type="CDD" id="cd00082">
    <property type="entry name" value="HisKA"/>
    <property type="match status" value="1"/>
</dbReference>
<dbReference type="InterPro" id="IPR003594">
    <property type="entry name" value="HATPase_dom"/>
</dbReference>
<dbReference type="Gene3D" id="3.40.50.2300">
    <property type="match status" value="1"/>
</dbReference>
<dbReference type="InterPro" id="IPR027460">
    <property type="entry name" value="ArcB_TM_sf"/>
</dbReference>
<dbReference type="PROSITE" id="PS50894">
    <property type="entry name" value="HPT"/>
    <property type="match status" value="1"/>
</dbReference>
<dbReference type="InterPro" id="IPR005467">
    <property type="entry name" value="His_kinase_dom"/>
</dbReference>
<feature type="transmembrane region" description="Helical" evidence="16">
    <location>
        <begin position="58"/>
        <end position="77"/>
    </location>
</feature>
<protein>
    <recommendedName>
        <fullName evidence="13">Aerobic respiration control sensor protein</fullName>
        <ecNumber evidence="13">2.7.13.3</ecNumber>
    </recommendedName>
</protein>
<dbReference type="InterPro" id="IPR036890">
    <property type="entry name" value="HATPase_C_sf"/>
</dbReference>
<dbReference type="PANTHER" id="PTHR45339">
    <property type="entry name" value="HYBRID SIGNAL TRANSDUCTION HISTIDINE KINASE J"/>
    <property type="match status" value="1"/>
</dbReference>
<dbReference type="Gene3D" id="3.30.565.10">
    <property type="entry name" value="Histidine kinase-like ATPase, C-terminal domain"/>
    <property type="match status" value="1"/>
</dbReference>
<dbReference type="SMART" id="SM00448">
    <property type="entry name" value="REC"/>
    <property type="match status" value="1"/>
</dbReference>
<dbReference type="GO" id="GO:0005524">
    <property type="term" value="F:ATP binding"/>
    <property type="evidence" value="ECO:0007669"/>
    <property type="project" value="UniProtKB-UniRule"/>
</dbReference>
<dbReference type="PRINTS" id="PR00344">
    <property type="entry name" value="BCTRLSENSOR"/>
</dbReference>
<dbReference type="RefSeq" id="WP_110479114.1">
    <property type="nucleotide sequence ID" value="NZ_CP081939.1"/>
</dbReference>
<dbReference type="Pfam" id="PF18415">
    <property type="entry name" value="HKR_ArcB_TM"/>
    <property type="match status" value="1"/>
</dbReference>
<feature type="domain" description="Response regulatory" evidence="18">
    <location>
        <begin position="360"/>
        <end position="479"/>
    </location>
</feature>
<dbReference type="Gene3D" id="1.10.287.130">
    <property type="match status" value="1"/>
</dbReference>
<evidence type="ECO:0000256" key="2">
    <source>
        <dbReference type="ARBA" id="ARBA00004651"/>
    </source>
</evidence>
<dbReference type="SUPFAM" id="SSF52172">
    <property type="entry name" value="CheY-like"/>
    <property type="match status" value="1"/>
</dbReference>
<evidence type="ECO:0000256" key="4">
    <source>
        <dbReference type="ARBA" id="ARBA00022553"/>
    </source>
</evidence>
<dbReference type="PIRSF" id="PIRSF003182">
    <property type="entry name" value="ArcB"/>
    <property type="match status" value="1"/>
</dbReference>
<keyword evidence="6 16" id="KW-0812">Transmembrane</keyword>
<dbReference type="InterPro" id="IPR004358">
    <property type="entry name" value="Sig_transdc_His_kin-like_C"/>
</dbReference>
<feature type="domain" description="Histidine kinase" evidence="17">
    <location>
        <begin position="128"/>
        <end position="344"/>
    </location>
</feature>
<evidence type="ECO:0000313" key="23">
    <source>
        <dbReference type="Proteomes" id="UP001347884"/>
    </source>
</evidence>
<evidence type="ECO:0000256" key="7">
    <source>
        <dbReference type="ARBA" id="ARBA00022741"/>
    </source>
</evidence>
<reference evidence="21 22" key="1">
    <citation type="submission" date="2018-06" db="EMBL/GenBank/DDBJ databases">
        <authorList>
            <person name="Teymurazov M."/>
            <person name="Kislichkina A."/>
            <person name="Abaymova A."/>
            <person name="Mukhina T."/>
            <person name="Mayskaya N."/>
            <person name="Svetoch E."/>
            <person name="Bogun A."/>
        </authorList>
    </citation>
    <scope>NUCLEOTIDE SEQUENCE [LARGE SCALE GENOMIC DNA]</scope>
    <source>
        <strain evidence="21 22">SCPM-O-B-8406</strain>
    </source>
</reference>
<dbReference type="Pfam" id="PF02518">
    <property type="entry name" value="HATPase_c"/>
    <property type="match status" value="1"/>
</dbReference>
<evidence type="ECO:0000256" key="13">
    <source>
        <dbReference type="PIRNR" id="PIRNR003182"/>
    </source>
</evidence>
<dbReference type="EMBL" id="QJPJ01000004">
    <property type="protein sequence ID" value="PXZ39833.1"/>
    <property type="molecule type" value="Genomic_DNA"/>
</dbReference>
<dbReference type="InterPro" id="IPR011006">
    <property type="entry name" value="CheY-like_superfamily"/>
</dbReference>
<dbReference type="GO" id="GO:0005886">
    <property type="term" value="C:plasma membrane"/>
    <property type="evidence" value="ECO:0007669"/>
    <property type="project" value="UniProtKB-SubCell"/>
</dbReference>
<dbReference type="Proteomes" id="UP000247594">
    <property type="component" value="Unassembled WGS sequence"/>
</dbReference>
<keyword evidence="9 13" id="KW-0067">ATP-binding</keyword>
<keyword evidence="23" id="KW-1185">Reference proteome</keyword>
<dbReference type="CDD" id="cd16922">
    <property type="entry name" value="HATPase_EvgS-ArcB-TorS-like"/>
    <property type="match status" value="1"/>
</dbReference>
<reference evidence="20 23" key="2">
    <citation type="journal article" date="2022" name="Front. Microbiol.">
        <title>Commensal bacteria contribute to the growth of multidrug-resistant Avibacterium paragallinarum in chickens.</title>
        <authorList>
            <person name="Zhu J."/>
            <person name="Chen Y."/>
            <person name="Wu Y."/>
            <person name="Wang Y."/>
            <person name="Zhu K."/>
        </authorList>
    </citation>
    <scope>NUCLEOTIDE SEQUENCE [LARGE SCALE GENOMIC DNA]</scope>
    <source>
        <strain evidence="20 23">AV25</strain>
    </source>
</reference>
<feature type="transmembrane region" description="Helical" evidence="16">
    <location>
        <begin position="21"/>
        <end position="52"/>
    </location>
</feature>
<dbReference type="Gene3D" id="1.10.287.970">
    <property type="entry name" value="His Kinase A (phosphoacceptor) domain"/>
    <property type="match status" value="1"/>
</dbReference>
<dbReference type="PROSITE" id="PS50109">
    <property type="entry name" value="HIS_KIN"/>
    <property type="match status" value="1"/>
</dbReference>
<evidence type="ECO:0000259" key="18">
    <source>
        <dbReference type="PROSITE" id="PS50110"/>
    </source>
</evidence>
<dbReference type="SMART" id="SM00387">
    <property type="entry name" value="HATPase_c"/>
    <property type="match status" value="1"/>
</dbReference>
<dbReference type="InterPro" id="IPR036641">
    <property type="entry name" value="HPT_dom_sf"/>
</dbReference>
<evidence type="ECO:0000313" key="20">
    <source>
        <dbReference type="EMBL" id="MEE6040817.1"/>
    </source>
</evidence>
<keyword evidence="5 13" id="KW-0808">Transferase</keyword>
<keyword evidence="10 16" id="KW-1133">Transmembrane helix</keyword>
<accession>A0AAE5TL49</accession>
<evidence type="ECO:0000256" key="5">
    <source>
        <dbReference type="ARBA" id="ARBA00022679"/>
    </source>
</evidence>
<comment type="caution">
    <text evidence="21">The sequence shown here is derived from an EMBL/GenBank/DDBJ whole genome shotgun (WGS) entry which is preliminary data.</text>
</comment>
<feature type="modified residue" description="4-aspartylphosphate" evidence="15">
    <location>
        <position position="409"/>
    </location>
</feature>
<keyword evidence="4 15" id="KW-0597">Phosphoprotein</keyword>
<dbReference type="InterPro" id="IPR036097">
    <property type="entry name" value="HisK_dim/P_sf"/>
</dbReference>
<evidence type="ECO:0000256" key="10">
    <source>
        <dbReference type="ARBA" id="ARBA00022989"/>
    </source>
</evidence>
<keyword evidence="3 13" id="KW-1003">Cell membrane</keyword>
<dbReference type="EMBL" id="JAMDKF010000004">
    <property type="protein sequence ID" value="MEE6040817.1"/>
    <property type="molecule type" value="Genomic_DNA"/>
</dbReference>
<evidence type="ECO:0000256" key="1">
    <source>
        <dbReference type="ARBA" id="ARBA00000085"/>
    </source>
</evidence>
<dbReference type="Proteomes" id="UP001347884">
    <property type="component" value="Unassembled WGS sequence"/>
</dbReference>
<evidence type="ECO:0000256" key="11">
    <source>
        <dbReference type="ARBA" id="ARBA00023012"/>
    </source>
</evidence>
<evidence type="ECO:0000256" key="3">
    <source>
        <dbReference type="ARBA" id="ARBA00022475"/>
    </source>
</evidence>
<keyword evidence="13" id="KW-0997">Cell inner membrane</keyword>
<dbReference type="InterPro" id="IPR040642">
    <property type="entry name" value="HKR_ArcB_TM"/>
</dbReference>
<keyword evidence="13" id="KW-0805">Transcription regulation</keyword>
<evidence type="ECO:0000256" key="6">
    <source>
        <dbReference type="ARBA" id="ARBA00022692"/>
    </source>
</evidence>
<dbReference type="InterPro" id="IPR001789">
    <property type="entry name" value="Sig_transdc_resp-reg_receiver"/>
</dbReference>
<evidence type="ECO:0000256" key="9">
    <source>
        <dbReference type="ARBA" id="ARBA00022840"/>
    </source>
</evidence>
<keyword evidence="7 13" id="KW-0547">Nucleotide-binding</keyword>
<evidence type="ECO:0000259" key="19">
    <source>
        <dbReference type="PROSITE" id="PS50894"/>
    </source>
</evidence>
<dbReference type="SMART" id="SM00388">
    <property type="entry name" value="HisKA"/>
    <property type="match status" value="1"/>
</dbReference>
<dbReference type="EC" id="2.7.13.3" evidence="13"/>
<evidence type="ECO:0000313" key="22">
    <source>
        <dbReference type="Proteomes" id="UP000247594"/>
    </source>
</evidence>
<gene>
    <name evidence="21" type="ORF">DM482_03610</name>
    <name evidence="20" type="ORF">M5S13_02775</name>
</gene>
<evidence type="ECO:0000313" key="21">
    <source>
        <dbReference type="EMBL" id="PXZ39833.1"/>
    </source>
</evidence>
<evidence type="ECO:0000256" key="14">
    <source>
        <dbReference type="PROSITE-ProRule" id="PRU00110"/>
    </source>
</evidence>
<keyword evidence="8 13" id="KW-0418">Kinase</keyword>
<proteinExistence type="predicted"/>
<keyword evidence="12 13" id="KW-0472">Membrane</keyword>
<organism evidence="21 22">
    <name type="scientific">Avibacterium paragallinarum</name>
    <name type="common">Haemophilus gallinarum</name>
    <dbReference type="NCBI Taxonomy" id="728"/>
    <lineage>
        <taxon>Bacteria</taxon>
        <taxon>Pseudomonadati</taxon>
        <taxon>Pseudomonadota</taxon>
        <taxon>Gammaproteobacteria</taxon>
        <taxon>Pasteurellales</taxon>
        <taxon>Pasteurellaceae</taxon>
        <taxon>Avibacterium</taxon>
    </lineage>
</organism>
<feature type="modified residue" description="Phosphohistidine" evidence="14">
    <location>
        <position position="565"/>
    </location>
</feature>
<keyword evidence="13" id="KW-0804">Transcription</keyword>
<sequence length="626" mass="71258">MKNIKHFAQRYVDWVIRLGRVKFSLLGVVILAVLALCTQFLLSLCVVGTVYWHDVGRSVFFGLISAPFVIYFFTLLVEKLEKSRLELAKLVDNLRREVSERMIAERKLSVALNDLEQSSRNKTALMTTISHELRTPLNGIIGLSRILLDSPLNPEQQNYLKTINMSAVSLGHIFSDIIDLEKIDAHKIELNRKETDFYAFLNDIANFATLMAEQNHLKFELQYEPNLPQWIYIDNARLSQILWNLINNAVKFTEKGVIRLRVSQVAEQTFAFAISDTGIGIAQAELEHIFAMYYRVKSKQYQHAGSGIGLAVSKTIANLMGGDLTVQSAVGKGSVFTLQIQAEIVSKPLEYQHYLPHQLRILLIEDIEVNIVVAKSILEKLGYQVDVAMTGKQAIEKFEQNDYDLLLIDIQLPDMSGFDIAQQLRQNYENDHYDYLPPLIALTANVMHDKQDYLQQGMDDILRKPLSLDELTQCLYQYFADDLTQSSPPPSFVPHQAERLSASYDSPLDFPFLNELMALLGKKTVKNNTALFKQQMPDYIAELNTAYKAYKNAPYPKEPLADLAHKIKGAAGSVGLKRIQHLAASMQEWQSSDWEAKIDDWIAQLNEYWQQDLKTLMDWLSNADVA</sequence>
<comment type="subcellular location">
    <subcellularLocation>
        <location evidence="13">Cell inner membrane</location>
        <topology evidence="13">Multi-pass membrane protein</topology>
    </subcellularLocation>
    <subcellularLocation>
        <location evidence="2">Cell membrane</location>
        <topology evidence="2">Multi-pass membrane protein</topology>
    </subcellularLocation>
</comment>
<feature type="domain" description="HPt" evidence="19">
    <location>
        <begin position="521"/>
        <end position="619"/>
    </location>
</feature>
<dbReference type="FunFam" id="3.30.565.10:FF:000006">
    <property type="entry name" value="Sensor histidine kinase WalK"/>
    <property type="match status" value="1"/>
</dbReference>
<dbReference type="InterPro" id="IPR008207">
    <property type="entry name" value="Sig_transdc_His_kin_Hpt_dom"/>
</dbReference>
<evidence type="ECO:0000256" key="15">
    <source>
        <dbReference type="PROSITE-ProRule" id="PRU00169"/>
    </source>
</evidence>
<evidence type="ECO:0000259" key="17">
    <source>
        <dbReference type="PROSITE" id="PS50109"/>
    </source>
</evidence>
<evidence type="ECO:0000256" key="8">
    <source>
        <dbReference type="ARBA" id="ARBA00022777"/>
    </source>
</evidence>
<reference evidence="20" key="3">
    <citation type="submission" date="2022-05" db="EMBL/GenBank/DDBJ databases">
        <authorList>
            <person name="Chen Y."/>
            <person name="Zhu J."/>
            <person name="Zhu K."/>
        </authorList>
    </citation>
    <scope>NUCLEOTIDE SEQUENCE</scope>
    <source>
        <strain evidence="20">AV25</strain>
    </source>
</reference>